<dbReference type="EC" id="3.2.1.141" evidence="5"/>
<dbReference type="InterPro" id="IPR028974">
    <property type="entry name" value="TSP_type-3_rpt"/>
</dbReference>
<dbReference type="CDD" id="cd11350">
    <property type="entry name" value="AmyAc_4"/>
    <property type="match status" value="1"/>
</dbReference>
<dbReference type="OrthoDB" id="9761875at2"/>
<evidence type="ECO:0000256" key="1">
    <source>
        <dbReference type="ARBA" id="ARBA00008061"/>
    </source>
</evidence>
<feature type="chain" id="PRO_5001944823" evidence="3">
    <location>
        <begin position="19"/>
        <end position="1106"/>
    </location>
</feature>
<dbReference type="AlphaFoldDB" id="A0A098LVE5"/>
<dbReference type="Pfam" id="PF02922">
    <property type="entry name" value="CBM_48"/>
    <property type="match status" value="1"/>
</dbReference>
<evidence type="ECO:0000256" key="2">
    <source>
        <dbReference type="ARBA" id="ARBA00022729"/>
    </source>
</evidence>
<reference evidence="6" key="1">
    <citation type="journal article" date="2014" name="Genome Announc.">
        <title>Draft Genome Sequence of Marine Flavobacterium Jejuia pallidilutea Strain 11shimoA1 and Pigmentation Mutants.</title>
        <authorList>
            <person name="Takatani N."/>
            <person name="Nakanishi M."/>
            <person name="Meirelles P."/>
            <person name="Mino S."/>
            <person name="Suda W."/>
            <person name="Oshima K."/>
            <person name="Hattori M."/>
            <person name="Ohkuma M."/>
            <person name="Hosokawa M."/>
            <person name="Miyashita K."/>
            <person name="Thompson F.L."/>
            <person name="Niwa A."/>
            <person name="Sawabe T."/>
            <person name="Sawabe T."/>
        </authorList>
    </citation>
    <scope>NUCLEOTIDE SEQUENCE [LARGE SCALE GENOMIC DNA]</scope>
    <source>
        <strain evidence="6">JCM 19538</strain>
    </source>
</reference>
<dbReference type="InterPro" id="IPR026444">
    <property type="entry name" value="Secre_tail"/>
</dbReference>
<organism evidence="5 6">
    <name type="scientific">Jejuia pallidilutea</name>
    <dbReference type="NCBI Taxonomy" id="504487"/>
    <lineage>
        <taxon>Bacteria</taxon>
        <taxon>Pseudomonadati</taxon>
        <taxon>Bacteroidota</taxon>
        <taxon>Flavobacteriia</taxon>
        <taxon>Flavobacteriales</taxon>
        <taxon>Flavobacteriaceae</taxon>
        <taxon>Jejuia</taxon>
    </lineage>
</organism>
<dbReference type="GO" id="GO:0005509">
    <property type="term" value="F:calcium ion binding"/>
    <property type="evidence" value="ECO:0007669"/>
    <property type="project" value="InterPro"/>
</dbReference>
<keyword evidence="5" id="KW-0378">Hydrolase</keyword>
<feature type="domain" description="Glycosyl hydrolase family 13 catalytic" evidence="4">
    <location>
        <begin position="376"/>
        <end position="744"/>
    </location>
</feature>
<name>A0A098LVE5_9FLAO</name>
<dbReference type="InterPro" id="IPR006047">
    <property type="entry name" value="GH13_cat_dom"/>
</dbReference>
<dbReference type="InterPro" id="IPR017853">
    <property type="entry name" value="GH"/>
</dbReference>
<evidence type="ECO:0000313" key="5">
    <source>
        <dbReference type="EMBL" id="GAL90379.1"/>
    </source>
</evidence>
<sequence>MKNKLLLLLLLAVPFVYAQSVSTVPAIPTATNALTITFDATGSELENYTGDVYAHTGVLTSASTSNTDWKHVIGSWGNNTTQPKLTRITTNTYELVITPDINSFYNVGTGETVTDIAIVFRSEDGSQQSRPDIFIEIFEAGLNVTLTNPSNNDVFELDDNITISAASSASANLELKVNNVSIATQTASTNISSSYTFTSTGAFTINATATQGTETKEETISIYVKTPTLNETLPTGLENGLNKNNDGSVTFVLQAPLKSDVFLIGSFNNWELSPMYQMKKDDDTFWITLNGLDPDTEYAYQYYVDYSLRVADPYSKKILDPNNDKFIPETTYPNLMAYPSGKTSGNVSTFQINETAYNWQVNSFSKPAKDNLVVYEMLIRDFTEEDSFLAAITHLDYLENLGINAIELMPVNEFEGNDSWGYNPSFHGALDKYYGTQNHFKAFVDACHQRGIAVIIDVVYNHAFSQSPLAQLYWDSANFKPSPENPWLNPDAKHPFNVGYDFNHESQYTKTYVKQTLKYWIEEFKVDGFRFDLSKGFTQTNNPDNVGAWGNFDASRVAILEDYADFIWGNVSNDAYLILEHLGDNSEETVLANYGFMLWGNLNHNFNQNTMGFASNADVSWLSYTERNWNNPHVVGYMESHDEERLMVRNLNNGNANAEHNTKDFQTALDRIEAATAIFYSVPGPKMLWQFGELGYDKSINCENDITNGNCRLDRKPVAWTLNYDEDPDRLDLYEVTSKMIMLKTEYPSTFNTDDFSYSLNGLVKRINLNDNTGNFDVTVIANFDMVNKTVVPNFSSTGTWYSLLDNNTPLEVTNVASSITLAPGEYRVYGTQPVIDPEDLDSDGVVNTEDLCNDTPLGATVDANGCEVFVLPINNFRLQVASETCRSSNNGIIDITAQKNLNYTVAITGNGVNASEAFTTSFIKSDLQAGDYRVCITVEGQADYEQCFNITINEPEDLSVTSKVIETKNTVTLNLNGSNSYAVTLNGATTITSSSTLELPLQFGENKISVKTDKDCQGSYEETIFYGEGVSAFPNPITNELNVYLGQQNTTHIAVEIYTVLGNRVFKTNTNNRSLRINTSSFSKGIYILRVATKTSSKSFKIIKN</sequence>
<comment type="caution">
    <text evidence="5">The sequence shown here is derived from an EMBL/GenBank/DDBJ whole genome shotgun (WGS) entry which is preliminary data.</text>
</comment>
<dbReference type="InterPro" id="IPR004193">
    <property type="entry name" value="Glyco_hydro_13_N"/>
</dbReference>
<dbReference type="SMART" id="SM00642">
    <property type="entry name" value="Aamy"/>
    <property type="match status" value="1"/>
</dbReference>
<dbReference type="InterPro" id="IPR014756">
    <property type="entry name" value="Ig_E-set"/>
</dbReference>
<dbReference type="RefSeq" id="WP_045372423.1">
    <property type="nucleotide sequence ID" value="NZ_BBNY01000074.1"/>
</dbReference>
<protein>
    <submittedName>
        <fullName evidence="5">Malto-oligosyltrehalose trehalohydrolase</fullName>
        <ecNumber evidence="5">3.2.1.141</ecNumber>
    </submittedName>
</protein>
<keyword evidence="5" id="KW-0326">Glycosidase</keyword>
<accession>A0A098LVE5</accession>
<dbReference type="Gene3D" id="2.60.40.10">
    <property type="entry name" value="Immunoglobulins"/>
    <property type="match status" value="2"/>
</dbReference>
<dbReference type="Pfam" id="PF18962">
    <property type="entry name" value="Por_Secre_tail"/>
    <property type="match status" value="1"/>
</dbReference>
<evidence type="ECO:0000259" key="4">
    <source>
        <dbReference type="SMART" id="SM00642"/>
    </source>
</evidence>
<evidence type="ECO:0000313" key="6">
    <source>
        <dbReference type="Proteomes" id="UP000030184"/>
    </source>
</evidence>
<gene>
    <name evidence="5" type="ORF">JCM19538_144</name>
</gene>
<dbReference type="GO" id="GO:0033942">
    <property type="term" value="F:4-alpha-D-(1-&gt;4)-alpha-D-glucanotrehalose trehalohydrolase activity"/>
    <property type="evidence" value="ECO:0007669"/>
    <property type="project" value="UniProtKB-EC"/>
</dbReference>
<keyword evidence="6" id="KW-1185">Reference proteome</keyword>
<dbReference type="NCBIfam" id="TIGR04183">
    <property type="entry name" value="Por_Secre_tail"/>
    <property type="match status" value="1"/>
</dbReference>
<dbReference type="Pfam" id="PF00128">
    <property type="entry name" value="Alpha-amylase"/>
    <property type="match status" value="1"/>
</dbReference>
<evidence type="ECO:0000256" key="3">
    <source>
        <dbReference type="SAM" id="SignalP"/>
    </source>
</evidence>
<keyword evidence="2 3" id="KW-0732">Signal</keyword>
<dbReference type="InterPro" id="IPR013783">
    <property type="entry name" value="Ig-like_fold"/>
</dbReference>
<feature type="signal peptide" evidence="3">
    <location>
        <begin position="1"/>
        <end position="18"/>
    </location>
</feature>
<dbReference type="EMBL" id="BBNY01000074">
    <property type="protein sequence ID" value="GAL90379.1"/>
    <property type="molecule type" value="Genomic_DNA"/>
</dbReference>
<dbReference type="SUPFAM" id="SSF103647">
    <property type="entry name" value="TSP type-3 repeat"/>
    <property type="match status" value="1"/>
</dbReference>
<dbReference type="Proteomes" id="UP000030184">
    <property type="component" value="Unassembled WGS sequence"/>
</dbReference>
<proteinExistence type="inferred from homology"/>
<dbReference type="SUPFAM" id="SSF51445">
    <property type="entry name" value="(Trans)glycosidases"/>
    <property type="match status" value="1"/>
</dbReference>
<dbReference type="Gene3D" id="3.20.20.80">
    <property type="entry name" value="Glycosidases"/>
    <property type="match status" value="1"/>
</dbReference>
<dbReference type="SUPFAM" id="SSF81296">
    <property type="entry name" value="E set domains"/>
    <property type="match status" value="1"/>
</dbReference>
<dbReference type="PANTHER" id="PTHR43002">
    <property type="entry name" value="GLYCOGEN DEBRANCHING ENZYME"/>
    <property type="match status" value="1"/>
</dbReference>
<comment type="similarity">
    <text evidence="1">Belongs to the glycosyl hydrolase 13 family.</text>
</comment>
<dbReference type="GO" id="GO:0005975">
    <property type="term" value="P:carbohydrate metabolic process"/>
    <property type="evidence" value="ECO:0007669"/>
    <property type="project" value="InterPro"/>
</dbReference>